<dbReference type="EMBL" id="JAVHJM010000006">
    <property type="protein sequence ID" value="KAK6512995.1"/>
    <property type="molecule type" value="Genomic_DNA"/>
</dbReference>
<feature type="compositionally biased region" description="Acidic residues" evidence="1">
    <location>
        <begin position="333"/>
        <end position="363"/>
    </location>
</feature>
<accession>A0AAN8NDB2</accession>
<feature type="region of interest" description="Disordered" evidence="1">
    <location>
        <begin position="412"/>
        <end position="448"/>
    </location>
</feature>
<protein>
    <submittedName>
        <fullName evidence="2">Uncharacterized protein</fullName>
    </submittedName>
</protein>
<evidence type="ECO:0000313" key="2">
    <source>
        <dbReference type="EMBL" id="KAK6512995.1"/>
    </source>
</evidence>
<dbReference type="AlphaFoldDB" id="A0AAN8NDB2"/>
<feature type="region of interest" description="Disordered" evidence="1">
    <location>
        <begin position="602"/>
        <end position="661"/>
    </location>
</feature>
<comment type="caution">
    <text evidence="2">The sequence shown here is derived from an EMBL/GenBank/DDBJ whole genome shotgun (WGS) entry which is preliminary data.</text>
</comment>
<name>A0AAN8NDB2_9PEZI</name>
<evidence type="ECO:0000313" key="3">
    <source>
        <dbReference type="Proteomes" id="UP001307849"/>
    </source>
</evidence>
<sequence length="661" mass="75043">MSFNYFLTGTNLHPKYPSPSSCHEVTLAHQKDPITALGIYNPPNEPAIQALAVYPYKTNADKCGKLTKTGAVVLSRGGPPAFVVVLDPTDLYGLSVVDVESVGIEWYRGHIQPLNLTAERVDPKGLLHGLPERQEAGLYIWSGTSKTSFKSPEWRTWVPNTVSKVPEPQPFLHRADIINDRIGYIYIRDLMERYLRPDMRDLEDNITPWIQDLIDGVYEKLKVKPTLGGPLYKGGQERGNWLVKRNWYVKEDNKPLRRSNAVARREGRRGKVRKVGPDREKKGWTLVYKGPRPGEVPGMEYFDLKRPVRVSVEGEDGQDEEEEEGVLDEGIFEEGGEEELTEELDLGLSEDDEPGPEEEEEEAGYQTILSSADLPQSLRRTTKLQDEPQDAMQIEEYAEEWGDNERTANAYYIGNDDWNDQKEEETSEERLEKASNPLPESNPEERQPVLANPLQLPPSAILPESGIQQETIAEGEEEGSIKQETITEEEELKQEEEVVAEEPNTAININTPLDLNIPNNNQPPNTATDVMREQLQALNRVQMPNINDPEVATRAQELQISNHRNEMLANINPFWYSSTTRDRDRDGNININTNIMRDIEDVEDRNSNRRTATTSTRRRNPYLDQELGEGGEQRPSRSLGDYEDYEDPQGRSIRSRGGNSP</sequence>
<dbReference type="Proteomes" id="UP001307849">
    <property type="component" value="Unassembled WGS sequence"/>
</dbReference>
<feature type="region of interest" description="Disordered" evidence="1">
    <location>
        <begin position="333"/>
        <end position="375"/>
    </location>
</feature>
<reference evidence="2 3" key="1">
    <citation type="submission" date="2019-10" db="EMBL/GenBank/DDBJ databases">
        <authorList>
            <person name="Palmer J.M."/>
        </authorList>
    </citation>
    <scope>NUCLEOTIDE SEQUENCE [LARGE SCALE GENOMIC DNA]</scope>
    <source>
        <strain evidence="2 3">TWF506</strain>
    </source>
</reference>
<keyword evidence="3" id="KW-1185">Reference proteome</keyword>
<evidence type="ECO:0000256" key="1">
    <source>
        <dbReference type="SAM" id="MobiDB-lite"/>
    </source>
</evidence>
<proteinExistence type="predicted"/>
<gene>
    <name evidence="2" type="ORF">TWF506_009157</name>
</gene>
<organism evidence="2 3">
    <name type="scientific">Arthrobotrys conoides</name>
    <dbReference type="NCBI Taxonomy" id="74498"/>
    <lineage>
        <taxon>Eukaryota</taxon>
        <taxon>Fungi</taxon>
        <taxon>Dikarya</taxon>
        <taxon>Ascomycota</taxon>
        <taxon>Pezizomycotina</taxon>
        <taxon>Orbiliomycetes</taxon>
        <taxon>Orbiliales</taxon>
        <taxon>Orbiliaceae</taxon>
        <taxon>Arthrobotrys</taxon>
    </lineage>
</organism>